<protein>
    <submittedName>
        <fullName evidence="4">SH3 domain-containing protein</fullName>
    </submittedName>
</protein>
<evidence type="ECO:0000256" key="2">
    <source>
        <dbReference type="SAM" id="SignalP"/>
    </source>
</evidence>
<evidence type="ECO:0000313" key="4">
    <source>
        <dbReference type="EMBL" id="MBO1078880.1"/>
    </source>
</evidence>
<evidence type="ECO:0000256" key="1">
    <source>
        <dbReference type="SAM" id="MobiDB-lite"/>
    </source>
</evidence>
<feature type="domain" description="SH3b" evidence="3">
    <location>
        <begin position="33"/>
        <end position="85"/>
    </location>
</feature>
<dbReference type="Proteomes" id="UP001518989">
    <property type="component" value="Unassembled WGS sequence"/>
</dbReference>
<feature type="compositionally biased region" description="Basic and acidic residues" evidence="1">
    <location>
        <begin position="146"/>
        <end position="192"/>
    </location>
</feature>
<dbReference type="InterPro" id="IPR003646">
    <property type="entry name" value="SH3-like_bac-type"/>
</dbReference>
<keyword evidence="5" id="KW-1185">Reference proteome</keyword>
<dbReference type="Gene3D" id="2.30.30.40">
    <property type="entry name" value="SH3 Domains"/>
    <property type="match status" value="1"/>
</dbReference>
<dbReference type="Pfam" id="PF08239">
    <property type="entry name" value="SH3_3"/>
    <property type="match status" value="1"/>
</dbReference>
<name>A0ABS3KN43_9PROT</name>
<keyword evidence="2" id="KW-0732">Signal</keyword>
<feature type="region of interest" description="Disordered" evidence="1">
    <location>
        <begin position="135"/>
        <end position="192"/>
    </location>
</feature>
<evidence type="ECO:0000259" key="3">
    <source>
        <dbReference type="Pfam" id="PF08239"/>
    </source>
</evidence>
<organism evidence="4 5">
    <name type="scientific">Roseomonas haemaphysalidis</name>
    <dbReference type="NCBI Taxonomy" id="2768162"/>
    <lineage>
        <taxon>Bacteria</taxon>
        <taxon>Pseudomonadati</taxon>
        <taxon>Pseudomonadota</taxon>
        <taxon>Alphaproteobacteria</taxon>
        <taxon>Acetobacterales</taxon>
        <taxon>Roseomonadaceae</taxon>
        <taxon>Roseomonas</taxon>
    </lineage>
</organism>
<evidence type="ECO:0000313" key="5">
    <source>
        <dbReference type="Proteomes" id="UP001518989"/>
    </source>
</evidence>
<dbReference type="RefSeq" id="WP_207416309.1">
    <property type="nucleotide sequence ID" value="NZ_CP061177.1"/>
</dbReference>
<proteinExistence type="predicted"/>
<gene>
    <name evidence="4" type="ORF">IAI61_07550</name>
</gene>
<feature type="chain" id="PRO_5046426820" evidence="2">
    <location>
        <begin position="26"/>
        <end position="192"/>
    </location>
</feature>
<comment type="caution">
    <text evidence="4">The sequence shown here is derived from an EMBL/GenBank/DDBJ whole genome shotgun (WGS) entry which is preliminary data.</text>
</comment>
<accession>A0ABS3KN43</accession>
<reference evidence="4 5" key="1">
    <citation type="submission" date="2020-09" db="EMBL/GenBank/DDBJ databases">
        <title>Roseomonas.</title>
        <authorList>
            <person name="Zhu W."/>
        </authorList>
    </citation>
    <scope>NUCLEOTIDE SEQUENCE [LARGE SCALE GENOMIC DNA]</scope>
    <source>
        <strain evidence="4 5">573</strain>
    </source>
</reference>
<feature type="signal peptide" evidence="2">
    <location>
        <begin position="1"/>
        <end position="25"/>
    </location>
</feature>
<dbReference type="EMBL" id="JACTNG010000003">
    <property type="protein sequence ID" value="MBO1078880.1"/>
    <property type="molecule type" value="Genomic_DNA"/>
</dbReference>
<sequence length="192" mass="21889">MHRPAALAALAFGCAMLLAPALAQAEPAFVTTRLNLQSGPGNEYPPVAYLEPGVQVEVFGCLQGYGWCDVAIGRDRGWVAGAYLQAPYESRRQPLVQVAPSIGVPVIGFSVGSYWERNYRDRPWYGERDRWDHRPYRAYGPPTGPDWRRDRPDWDRGRPDHDRPDRDHGRDGPRGDRDHGRPGDRRDDRNWR</sequence>